<dbReference type="Proteomes" id="UP000524535">
    <property type="component" value="Unassembled WGS sequence"/>
</dbReference>
<keyword evidence="5" id="KW-1185">Reference proteome</keyword>
<name>A0A7W6SDN3_9HYPH</name>
<evidence type="ECO:0000313" key="1">
    <source>
        <dbReference type="EMBL" id="MBB4351818.1"/>
    </source>
</evidence>
<proteinExistence type="predicted"/>
<dbReference type="Proteomes" id="UP000520770">
    <property type="component" value="Unassembled WGS sequence"/>
</dbReference>
<protein>
    <submittedName>
        <fullName evidence="1">Uncharacterized protein</fullName>
    </submittedName>
</protein>
<evidence type="ECO:0000313" key="4">
    <source>
        <dbReference type="Proteomes" id="UP000520770"/>
    </source>
</evidence>
<comment type="caution">
    <text evidence="1">The sequence shown here is derived from an EMBL/GenBank/DDBJ whole genome shotgun (WGS) entry which is preliminary data.</text>
</comment>
<dbReference type="RefSeq" id="WP_183830567.1">
    <property type="nucleotide sequence ID" value="NZ_JACIGW010000020.1"/>
</dbReference>
<dbReference type="AlphaFoldDB" id="A0A7W6SDN3"/>
<evidence type="ECO:0000313" key="2">
    <source>
        <dbReference type="EMBL" id="MBB4415053.1"/>
    </source>
</evidence>
<gene>
    <name evidence="2" type="ORF">GGE31_005602</name>
    <name evidence="1" type="ORF">GGE33_005604</name>
    <name evidence="3" type="ORF">GGE35_005605</name>
</gene>
<dbReference type="EMBL" id="JACIGY010000020">
    <property type="protein sequence ID" value="MBB4415053.1"/>
    <property type="molecule type" value="Genomic_DNA"/>
</dbReference>
<dbReference type="Proteomes" id="UP000576087">
    <property type="component" value="Unassembled WGS sequence"/>
</dbReference>
<dbReference type="EMBL" id="JACIGW010000020">
    <property type="protein sequence ID" value="MBB4351818.1"/>
    <property type="molecule type" value="Genomic_DNA"/>
</dbReference>
<evidence type="ECO:0000313" key="5">
    <source>
        <dbReference type="Proteomes" id="UP000524535"/>
    </source>
</evidence>
<sequence length="138" mass="15235">MFTIGEVFPLEEEPDPDLLVQIGWRADLYDFEFLEADILTDEGSTASWVEIAFSRQLGGAFVLWRSGVSALEAARSASYGWIEGNDVVSLPQGIEAKAKAYGAPLDGYYFDTLEFYRMYPGEFGRGNSTQPIADCPAT</sequence>
<dbReference type="EMBL" id="JACIHM010000023">
    <property type="protein sequence ID" value="MBB4449745.1"/>
    <property type="molecule type" value="Genomic_DNA"/>
</dbReference>
<accession>A0A7W6SDN3</accession>
<organism evidence="1 4">
    <name type="scientific">Aliirhizobium cellulosilyticum</name>
    <dbReference type="NCBI Taxonomy" id="393664"/>
    <lineage>
        <taxon>Bacteria</taxon>
        <taxon>Pseudomonadati</taxon>
        <taxon>Pseudomonadota</taxon>
        <taxon>Alphaproteobacteria</taxon>
        <taxon>Hyphomicrobiales</taxon>
        <taxon>Rhizobiaceae</taxon>
        <taxon>Aliirhizobium</taxon>
    </lineage>
</organism>
<evidence type="ECO:0000313" key="3">
    <source>
        <dbReference type="EMBL" id="MBB4449745.1"/>
    </source>
</evidence>
<reference evidence="4 5" key="1">
    <citation type="submission" date="2020-08" db="EMBL/GenBank/DDBJ databases">
        <title>Genomic Encyclopedia of Type Strains, Phase IV (KMG-V): Genome sequencing to study the core and pangenomes of soil and plant-associated prokaryotes.</title>
        <authorList>
            <person name="Whitman W."/>
        </authorList>
    </citation>
    <scope>NUCLEOTIDE SEQUENCE [LARGE SCALE GENOMIC DNA]</scope>
    <source>
        <strain evidence="2 5">SEMIA 444</strain>
        <strain evidence="1 4">SEMIA 448</strain>
        <strain evidence="3 6">SEMIA 452</strain>
    </source>
</reference>
<evidence type="ECO:0000313" key="6">
    <source>
        <dbReference type="Proteomes" id="UP000576087"/>
    </source>
</evidence>